<organism evidence="2 3">
    <name type="scientific">Candidatus Marithioploca araucensis</name>
    <dbReference type="NCBI Taxonomy" id="70273"/>
    <lineage>
        <taxon>Bacteria</taxon>
        <taxon>Pseudomonadati</taxon>
        <taxon>Pseudomonadota</taxon>
        <taxon>Gammaproteobacteria</taxon>
        <taxon>Thiotrichales</taxon>
        <taxon>Thiotrichaceae</taxon>
        <taxon>Candidatus Marithioploca</taxon>
    </lineage>
</organism>
<evidence type="ECO:0000256" key="1">
    <source>
        <dbReference type="SAM" id="MobiDB-lite"/>
    </source>
</evidence>
<sequence>MRKIVKGNEPPVLSDWKRRNPNGQYQDLSHVERQTIRDSCLKEQYYLCAYCCQRIDGKNSHNEHIQAQQVAPNQMLNFHNIVASCNKPKQCGKAHRTEMIPLTPLMAECETELEFNLSGRVKGLTQRANESINLLNLGDDNKALVQTRKQLVKTLIFMHRESPEKLQLLDDDLLQILMEEISQSQDGQLSDFAPILQNILRQFLKQV</sequence>
<feature type="region of interest" description="Disordered" evidence="1">
    <location>
        <begin position="1"/>
        <end position="20"/>
    </location>
</feature>
<accession>A0ABT7VUF2</accession>
<comment type="caution">
    <text evidence="2">The sequence shown here is derived from an EMBL/GenBank/DDBJ whole genome shotgun (WGS) entry which is preliminary data.</text>
</comment>
<evidence type="ECO:0000313" key="3">
    <source>
        <dbReference type="Proteomes" id="UP001171945"/>
    </source>
</evidence>
<proteinExistence type="predicted"/>
<evidence type="ECO:0000313" key="2">
    <source>
        <dbReference type="EMBL" id="MDM8563201.1"/>
    </source>
</evidence>
<reference evidence="2" key="1">
    <citation type="submission" date="2023-06" db="EMBL/GenBank/DDBJ databases">
        <title>Uncultivated large filamentous bacteria from sulfidic sediments reveal new species and different genomic features in energy metabolism and defense.</title>
        <authorList>
            <person name="Fonseca A."/>
        </authorList>
    </citation>
    <scope>NUCLEOTIDE SEQUENCE</scope>
    <source>
        <strain evidence="2">HSG4</strain>
    </source>
</reference>
<gene>
    <name evidence="2" type="ORF">QUF54_07595</name>
</gene>
<dbReference type="Proteomes" id="UP001171945">
    <property type="component" value="Unassembled WGS sequence"/>
</dbReference>
<dbReference type="EMBL" id="JAUCGM010000504">
    <property type="protein sequence ID" value="MDM8563201.1"/>
    <property type="molecule type" value="Genomic_DNA"/>
</dbReference>
<evidence type="ECO:0008006" key="4">
    <source>
        <dbReference type="Google" id="ProtNLM"/>
    </source>
</evidence>
<keyword evidence="3" id="KW-1185">Reference proteome</keyword>
<protein>
    <recommendedName>
        <fullName evidence="4">TIGR02646 family protein</fullName>
    </recommendedName>
</protein>
<name>A0ABT7VUF2_9GAMM</name>